<keyword evidence="3" id="KW-0863">Zinc-finger</keyword>
<gene>
    <name evidence="3" type="ORF">LDJ79_23805</name>
</gene>
<proteinExistence type="predicted"/>
<dbReference type="RefSeq" id="WP_225252369.1">
    <property type="nucleotide sequence ID" value="NZ_JAIWIU010000279.1"/>
</dbReference>
<evidence type="ECO:0000313" key="4">
    <source>
        <dbReference type="Proteomes" id="UP001199044"/>
    </source>
</evidence>
<feature type="non-terminal residue" evidence="3">
    <location>
        <position position="98"/>
    </location>
</feature>
<feature type="domain" description="Transposase IS66 zinc-finger binding" evidence="1">
    <location>
        <begin position="55"/>
        <end position="98"/>
    </location>
</feature>
<dbReference type="PANTHER" id="PTHR33678:SF1">
    <property type="entry name" value="BLL1576 PROTEIN"/>
    <property type="match status" value="1"/>
</dbReference>
<dbReference type="GO" id="GO:0008270">
    <property type="term" value="F:zinc ion binding"/>
    <property type="evidence" value="ECO:0007669"/>
    <property type="project" value="UniProtKB-KW"/>
</dbReference>
<evidence type="ECO:0000259" key="1">
    <source>
        <dbReference type="Pfam" id="PF13005"/>
    </source>
</evidence>
<keyword evidence="3" id="KW-0862">Zinc</keyword>
<dbReference type="InterPro" id="IPR052344">
    <property type="entry name" value="Transposase-related"/>
</dbReference>
<dbReference type="PANTHER" id="PTHR33678">
    <property type="entry name" value="BLL1576 PROTEIN"/>
    <property type="match status" value="1"/>
</dbReference>
<dbReference type="Proteomes" id="UP001199044">
    <property type="component" value="Unassembled WGS sequence"/>
</dbReference>
<sequence>NEAQGDFFNEVECEAENVDEDVVTTTTTIKRRGKRKPLPKDLPRETVVLDLNEHDKQCPCCQHALHPIGEDRSEKLEFTPAILKVIEYVRPKYACRHC</sequence>
<evidence type="ECO:0000259" key="2">
    <source>
        <dbReference type="Pfam" id="PF13007"/>
    </source>
</evidence>
<dbReference type="Pfam" id="PF13005">
    <property type="entry name" value="zf-IS66"/>
    <property type="match status" value="1"/>
</dbReference>
<dbReference type="EMBL" id="JAIWIU010000279">
    <property type="protein sequence ID" value="MCA2019148.1"/>
    <property type="molecule type" value="Genomic_DNA"/>
</dbReference>
<reference evidence="4" key="1">
    <citation type="submission" date="2023-07" db="EMBL/GenBank/DDBJ databases">
        <title>Molecular identification of indigenous halophilic bacteria isolated from red sea cost, biodegradation of synthetic dyes and assessment of degraded metabolite toxicity.</title>
        <authorList>
            <person name="Chaieb K."/>
            <person name="Altayb H.N."/>
        </authorList>
    </citation>
    <scope>NUCLEOTIDE SEQUENCE [LARGE SCALE GENOMIC DNA]</scope>
    <source>
        <strain evidence="4">K20</strain>
    </source>
</reference>
<name>A0ABS7YTZ3_9VIBR</name>
<dbReference type="Pfam" id="PF13007">
    <property type="entry name" value="LZ_Tnp_IS66"/>
    <property type="match status" value="1"/>
</dbReference>
<dbReference type="InterPro" id="IPR024474">
    <property type="entry name" value="Znf_dom_IS66"/>
</dbReference>
<keyword evidence="4" id="KW-1185">Reference proteome</keyword>
<evidence type="ECO:0000313" key="3">
    <source>
        <dbReference type="EMBL" id="MCA2019148.1"/>
    </source>
</evidence>
<organism evidence="3 4">
    <name type="scientific">Vibrio tritonius</name>
    <dbReference type="NCBI Taxonomy" id="1435069"/>
    <lineage>
        <taxon>Bacteria</taxon>
        <taxon>Pseudomonadati</taxon>
        <taxon>Pseudomonadota</taxon>
        <taxon>Gammaproteobacteria</taxon>
        <taxon>Vibrionales</taxon>
        <taxon>Vibrionaceae</taxon>
        <taxon>Vibrio</taxon>
    </lineage>
</organism>
<keyword evidence="3" id="KW-0479">Metal-binding</keyword>
<comment type="caution">
    <text evidence="3">The sequence shown here is derived from an EMBL/GenBank/DDBJ whole genome shotgun (WGS) entry which is preliminary data.</text>
</comment>
<protein>
    <submittedName>
        <fullName evidence="3">IS66 family transposase zinc-finger binding domain-containing protein</fullName>
    </submittedName>
</protein>
<dbReference type="InterPro" id="IPR024463">
    <property type="entry name" value="Transposase_TnpC_homeodom"/>
</dbReference>
<accession>A0ABS7YTZ3</accession>
<feature type="non-terminal residue" evidence="3">
    <location>
        <position position="1"/>
    </location>
</feature>
<feature type="domain" description="Transposase TnpC homeodomain" evidence="2">
    <location>
        <begin position="12"/>
        <end position="47"/>
    </location>
</feature>